<dbReference type="InterPro" id="IPR036249">
    <property type="entry name" value="Thioredoxin-like_sf"/>
</dbReference>
<keyword evidence="16" id="KW-1185">Reference proteome</keyword>
<sequence>MPPEPLEPPEPPESPLLSGQTECGTSAHGPLRDFLRTETGSAAVLLTAALLALAWANLGPGSYASFWHTELSVRIGSGGVSLGLREWVNSGLMTLFFFVVGLEARREFDMGELRERRRVTLPVLAGLSGMAVPVAVYLAVNAGHASAQGWGTAMSTDTAFALGMLALFGTRLPGSLRVFILSVSVVDDFVALAVIAFAYSKAVSVPALLTALGLFAVLLLVRRTLGMRIPALYAVLGVAIWVALLKSGVDPVVTGLAMGLLTYARPAERSDLEHATTLFRRFREQPTPELERTVRRGLASTLSPNERLQRMFHPWTSYVIVPLFALANAGITVSGGQLAHAFTSPITLGILFGYVLGKPLGIIGAALLTTRVSRGRLRPPAGWGAITAGGTLAGVGFTVSLLIATLAFDGDELAQAKIGILAAVVGSFLLTWLVTRVIGALPKRSRSRALLGTSQGIVDLSDSVDVRRDHVRGPLDAPVTLVEYGDFECPYCGLAEPVVRELLADFGDVRYVWRHLPLHDVHPNAQLAAEAAEAAALQDGYWEMHDLLLEHQGDLLPKDLLHYAEEIGLDTARFRADLRAGVGSAHIAADLESADLSGVSGTPTFFVNGRRHHGAYDIASLSAAVRAARERAALTGAGRTA</sequence>
<feature type="transmembrane region" description="Helical" evidence="12">
    <location>
        <begin position="381"/>
        <end position="406"/>
    </location>
</feature>
<keyword evidence="8 12" id="KW-0915">Sodium</keyword>
<feature type="transmembrane region" description="Helical" evidence="12">
    <location>
        <begin position="152"/>
        <end position="169"/>
    </location>
</feature>
<evidence type="ECO:0000256" key="6">
    <source>
        <dbReference type="ARBA" id="ARBA00022692"/>
    </source>
</evidence>
<feature type="transmembrane region" description="Helical" evidence="12">
    <location>
        <begin position="119"/>
        <end position="140"/>
    </location>
</feature>
<evidence type="ECO:0000313" key="15">
    <source>
        <dbReference type="EMBL" id="MFD1304564.1"/>
    </source>
</evidence>
<feature type="transmembrane region" description="Helical" evidence="12">
    <location>
        <begin position="346"/>
        <end position="369"/>
    </location>
</feature>
<dbReference type="InterPro" id="IPR013766">
    <property type="entry name" value="Thioredoxin_domain"/>
</dbReference>
<comment type="subcellular location">
    <subcellularLocation>
        <location evidence="1">Cell inner membrane</location>
        <topology evidence="1">Multi-pass membrane protein</topology>
    </subcellularLocation>
    <subcellularLocation>
        <location evidence="12">Cell membrane</location>
        <topology evidence="12">Multi-pass membrane protein</topology>
    </subcellularLocation>
</comment>
<keyword evidence="10 12" id="KW-0472">Membrane</keyword>
<comment type="similarity">
    <text evidence="12">Belongs to the NhaA Na(+)/H(+) (TC 2.A.33) antiporter family.</text>
</comment>
<dbReference type="PANTHER" id="PTHR30341">
    <property type="entry name" value="SODIUM ION/PROTON ANTIPORTER NHAA-RELATED"/>
    <property type="match status" value="1"/>
</dbReference>
<dbReference type="PROSITE" id="PS51352">
    <property type="entry name" value="THIOREDOXIN_2"/>
    <property type="match status" value="1"/>
</dbReference>
<feature type="transmembrane region" description="Helical" evidence="12">
    <location>
        <begin position="42"/>
        <end position="67"/>
    </location>
</feature>
<dbReference type="PANTHER" id="PTHR30341:SF0">
    <property type="entry name" value="NA(+)_H(+) ANTIPORTER NHAA"/>
    <property type="match status" value="1"/>
</dbReference>
<keyword evidence="9 12" id="KW-0406">Ion transport</keyword>
<dbReference type="Gene3D" id="3.40.30.10">
    <property type="entry name" value="Glutaredoxin"/>
    <property type="match status" value="1"/>
</dbReference>
<dbReference type="Proteomes" id="UP001597058">
    <property type="component" value="Unassembled WGS sequence"/>
</dbReference>
<accession>A0ABW3X6Z3</accession>
<proteinExistence type="inferred from homology"/>
<evidence type="ECO:0000256" key="1">
    <source>
        <dbReference type="ARBA" id="ARBA00004429"/>
    </source>
</evidence>
<dbReference type="HAMAP" id="MF_01844">
    <property type="entry name" value="NhaA"/>
    <property type="match status" value="1"/>
</dbReference>
<dbReference type="InterPro" id="IPR004670">
    <property type="entry name" value="NhaA"/>
</dbReference>
<evidence type="ECO:0000256" key="10">
    <source>
        <dbReference type="ARBA" id="ARBA00023136"/>
    </source>
</evidence>
<evidence type="ECO:0000256" key="8">
    <source>
        <dbReference type="ARBA" id="ARBA00023053"/>
    </source>
</evidence>
<feature type="transmembrane region" description="Helical" evidence="12">
    <location>
        <begin position="418"/>
        <end position="438"/>
    </location>
</feature>
<comment type="similarity">
    <text evidence="2">In the N-terminal section; belongs to the NhaA Na(+)/H(+) (TC 2.A.33) antiporter family.</text>
</comment>
<evidence type="ECO:0000256" key="12">
    <source>
        <dbReference type="HAMAP-Rule" id="MF_01844"/>
    </source>
</evidence>
<feature type="transmembrane region" description="Helical" evidence="12">
    <location>
        <begin position="203"/>
        <end position="221"/>
    </location>
</feature>
<dbReference type="Gene3D" id="1.20.1530.10">
    <property type="entry name" value="Na+/H+ antiporter like domain"/>
    <property type="match status" value="1"/>
</dbReference>
<feature type="transmembrane region" description="Helical" evidence="12">
    <location>
        <begin position="315"/>
        <end position="334"/>
    </location>
</feature>
<dbReference type="InterPro" id="IPR012336">
    <property type="entry name" value="Thioredoxin-like_fold"/>
</dbReference>
<comment type="function">
    <text evidence="12">Na(+)/H(+) antiporter that extrudes sodium in exchange for external protons.</text>
</comment>
<gene>
    <name evidence="12 15" type="primary">nhaA</name>
    <name evidence="15" type="ORF">ACFQ5X_01745</name>
</gene>
<evidence type="ECO:0000259" key="14">
    <source>
        <dbReference type="PROSITE" id="PS51352"/>
    </source>
</evidence>
<evidence type="ECO:0000256" key="13">
    <source>
        <dbReference type="SAM" id="MobiDB-lite"/>
    </source>
</evidence>
<comment type="caution">
    <text evidence="15">The sequence shown here is derived from an EMBL/GenBank/DDBJ whole genome shotgun (WGS) entry which is preliminary data.</text>
</comment>
<dbReference type="RefSeq" id="WP_381240932.1">
    <property type="nucleotide sequence ID" value="NZ_JBHSKH010000081.1"/>
</dbReference>
<evidence type="ECO:0000256" key="3">
    <source>
        <dbReference type="ARBA" id="ARBA00022448"/>
    </source>
</evidence>
<evidence type="ECO:0000256" key="9">
    <source>
        <dbReference type="ARBA" id="ARBA00023065"/>
    </source>
</evidence>
<comment type="catalytic activity">
    <reaction evidence="12">
        <text>Na(+)(in) + 2 H(+)(out) = Na(+)(out) + 2 H(+)(in)</text>
        <dbReference type="Rhea" id="RHEA:29251"/>
        <dbReference type="ChEBI" id="CHEBI:15378"/>
        <dbReference type="ChEBI" id="CHEBI:29101"/>
    </reaction>
</comment>
<evidence type="ECO:0000256" key="7">
    <source>
        <dbReference type="ARBA" id="ARBA00022989"/>
    </source>
</evidence>
<organism evidence="15 16">
    <name type="scientific">Streptomyces kaempferi</name>
    <dbReference type="NCBI Taxonomy" id="333725"/>
    <lineage>
        <taxon>Bacteria</taxon>
        <taxon>Bacillati</taxon>
        <taxon>Actinomycetota</taxon>
        <taxon>Actinomycetes</taxon>
        <taxon>Kitasatosporales</taxon>
        <taxon>Streptomycetaceae</taxon>
        <taxon>Streptomyces</taxon>
    </lineage>
</organism>
<protein>
    <recommendedName>
        <fullName evidence="12">Na(+)/H(+) antiporter NhaA</fullName>
    </recommendedName>
    <alternativeName>
        <fullName evidence="12">Sodium/proton antiporter NhaA</fullName>
    </alternativeName>
</protein>
<feature type="transmembrane region" description="Helical" evidence="12">
    <location>
        <begin position="176"/>
        <end position="197"/>
    </location>
</feature>
<keyword evidence="4 12" id="KW-0050">Antiport</keyword>
<evidence type="ECO:0000256" key="5">
    <source>
        <dbReference type="ARBA" id="ARBA00022475"/>
    </source>
</evidence>
<dbReference type="SUPFAM" id="SSF52833">
    <property type="entry name" value="Thioredoxin-like"/>
    <property type="match status" value="1"/>
</dbReference>
<keyword evidence="7 12" id="KW-1133">Transmembrane helix</keyword>
<keyword evidence="11 12" id="KW-0739">Sodium transport</keyword>
<feature type="domain" description="Thioredoxin" evidence="14">
    <location>
        <begin position="435"/>
        <end position="630"/>
    </location>
</feature>
<reference evidence="16" key="1">
    <citation type="journal article" date="2019" name="Int. J. Syst. Evol. Microbiol.">
        <title>The Global Catalogue of Microorganisms (GCM) 10K type strain sequencing project: providing services to taxonomists for standard genome sequencing and annotation.</title>
        <authorList>
            <consortium name="The Broad Institute Genomics Platform"/>
            <consortium name="The Broad Institute Genome Sequencing Center for Infectious Disease"/>
            <person name="Wu L."/>
            <person name="Ma J."/>
        </authorList>
    </citation>
    <scope>NUCLEOTIDE SEQUENCE [LARGE SCALE GENOMIC DNA]</scope>
    <source>
        <strain evidence="16">CGMCC 4.7020</strain>
    </source>
</reference>
<evidence type="ECO:0000256" key="4">
    <source>
        <dbReference type="ARBA" id="ARBA00022449"/>
    </source>
</evidence>
<keyword evidence="3 12" id="KW-0813">Transport</keyword>
<keyword evidence="6 12" id="KW-0812">Transmembrane</keyword>
<dbReference type="Pfam" id="PF06965">
    <property type="entry name" value="Na_H_antiport_1"/>
    <property type="match status" value="1"/>
</dbReference>
<feature type="region of interest" description="Disordered" evidence="13">
    <location>
        <begin position="1"/>
        <end position="23"/>
    </location>
</feature>
<keyword evidence="5 12" id="KW-1003">Cell membrane</keyword>
<feature type="transmembrane region" description="Helical" evidence="12">
    <location>
        <begin position="87"/>
        <end position="104"/>
    </location>
</feature>
<dbReference type="EMBL" id="JBHTMM010000002">
    <property type="protein sequence ID" value="MFD1304564.1"/>
    <property type="molecule type" value="Genomic_DNA"/>
</dbReference>
<feature type="compositionally biased region" description="Pro residues" evidence="13">
    <location>
        <begin position="1"/>
        <end position="14"/>
    </location>
</feature>
<name>A0ABW3X6Z3_9ACTN</name>
<evidence type="ECO:0000256" key="11">
    <source>
        <dbReference type="ARBA" id="ARBA00023201"/>
    </source>
</evidence>
<evidence type="ECO:0000313" key="16">
    <source>
        <dbReference type="Proteomes" id="UP001597058"/>
    </source>
</evidence>
<dbReference type="Pfam" id="PF13462">
    <property type="entry name" value="Thioredoxin_4"/>
    <property type="match status" value="1"/>
</dbReference>
<dbReference type="InterPro" id="IPR023171">
    <property type="entry name" value="Na/H_antiporter_dom_sf"/>
</dbReference>
<dbReference type="NCBIfam" id="TIGR00773">
    <property type="entry name" value="NhaA"/>
    <property type="match status" value="1"/>
</dbReference>
<evidence type="ECO:0000256" key="2">
    <source>
        <dbReference type="ARBA" id="ARBA00007006"/>
    </source>
</evidence>